<dbReference type="InterPro" id="IPR000917">
    <property type="entry name" value="Sulfatase_N"/>
</dbReference>
<accession>A0A382GQ26</accession>
<feature type="non-terminal residue" evidence="2">
    <location>
        <position position="1"/>
    </location>
</feature>
<dbReference type="InterPro" id="IPR017850">
    <property type="entry name" value="Alkaline_phosphatase_core_sf"/>
</dbReference>
<proteinExistence type="predicted"/>
<dbReference type="SUPFAM" id="SSF53649">
    <property type="entry name" value="Alkaline phosphatase-like"/>
    <property type="match status" value="1"/>
</dbReference>
<reference evidence="2" key="1">
    <citation type="submission" date="2018-05" db="EMBL/GenBank/DDBJ databases">
        <authorList>
            <person name="Lanie J.A."/>
            <person name="Ng W.-L."/>
            <person name="Kazmierczak K.M."/>
            <person name="Andrzejewski T.M."/>
            <person name="Davidsen T.M."/>
            <person name="Wayne K.J."/>
            <person name="Tettelin H."/>
            <person name="Glass J.I."/>
            <person name="Rusch D."/>
            <person name="Podicherti R."/>
            <person name="Tsui H.-C.T."/>
            <person name="Winkler M.E."/>
        </authorList>
    </citation>
    <scope>NUCLEOTIDE SEQUENCE</scope>
</reference>
<name>A0A382GQ26_9ZZZZ</name>
<dbReference type="PANTHER" id="PTHR43751">
    <property type="entry name" value="SULFATASE"/>
    <property type="match status" value="1"/>
</dbReference>
<dbReference type="Gene3D" id="3.40.720.10">
    <property type="entry name" value="Alkaline Phosphatase, subunit A"/>
    <property type="match status" value="1"/>
</dbReference>
<feature type="domain" description="Sulfatase N-terminal" evidence="1">
    <location>
        <begin position="8"/>
        <end position="161"/>
    </location>
</feature>
<dbReference type="PANTHER" id="PTHR43751:SF1">
    <property type="entry name" value="SULFATASE ATSG-RELATED"/>
    <property type="match status" value="1"/>
</dbReference>
<dbReference type="InterPro" id="IPR052701">
    <property type="entry name" value="GAG_Ulvan_Degrading_Sulfatases"/>
</dbReference>
<organism evidence="2">
    <name type="scientific">marine metagenome</name>
    <dbReference type="NCBI Taxonomy" id="408172"/>
    <lineage>
        <taxon>unclassified sequences</taxon>
        <taxon>metagenomes</taxon>
        <taxon>ecological metagenomes</taxon>
    </lineage>
</organism>
<dbReference type="AlphaFoldDB" id="A0A382GQ26"/>
<dbReference type="Pfam" id="PF00884">
    <property type="entry name" value="Sulfatase"/>
    <property type="match status" value="1"/>
</dbReference>
<evidence type="ECO:0000313" key="2">
    <source>
        <dbReference type="EMBL" id="SVB76737.1"/>
    </source>
</evidence>
<gene>
    <name evidence="2" type="ORF">METZ01_LOCUS229591</name>
</gene>
<sequence>FRSVANRDYAANFDDFLAQVGKDQPFCFWLGTHEPHRGYEEGAGRRTGKNPSRVVVPPIFPDHPIVRNDLLDYFVEIEHFDKMVDRAIATLEKSGQLDNTIVVVTSDHGMPFPRAKASLYDAGTRVPLAIRWPGGIKNPGRGYGRIINLSTLAPTFLEAAGLEVPETMKQDPGNFHVINSLAAAFSDLGRTETRLFTDFSAAFIAMERHDGCRKGGKGYPCRAIRTHQYLYIRNYEPDRWPAGDPDRRVCARDIPFGEVDSSPTKKLLMDNKDKPGFKRLYDLAFAKRPAEELYDVRKDPGQLVNVAGDPEHAEARKKLSARLQKHLAQTGDPRALGQDAPWDYYPYYGRKVNKDWKVDPKP</sequence>
<evidence type="ECO:0000259" key="1">
    <source>
        <dbReference type="Pfam" id="PF00884"/>
    </source>
</evidence>
<protein>
    <recommendedName>
        <fullName evidence="1">Sulfatase N-terminal domain-containing protein</fullName>
    </recommendedName>
</protein>
<dbReference type="EMBL" id="UINC01056560">
    <property type="protein sequence ID" value="SVB76737.1"/>
    <property type="molecule type" value="Genomic_DNA"/>
</dbReference>